<dbReference type="InterPro" id="IPR046450">
    <property type="entry name" value="PA_dom_sf"/>
</dbReference>
<feature type="transmembrane region" description="Helical" evidence="9">
    <location>
        <begin position="515"/>
        <end position="534"/>
    </location>
</feature>
<comment type="similarity">
    <text evidence="3">Belongs to the peptidase A22B family.</text>
</comment>
<dbReference type="Proteomes" id="UP000694388">
    <property type="component" value="Unplaced"/>
</dbReference>
<organism evidence="12 13">
    <name type="scientific">Eptatretus burgeri</name>
    <name type="common">Inshore hagfish</name>
    <dbReference type="NCBI Taxonomy" id="7764"/>
    <lineage>
        <taxon>Eukaryota</taxon>
        <taxon>Metazoa</taxon>
        <taxon>Chordata</taxon>
        <taxon>Craniata</taxon>
        <taxon>Vertebrata</taxon>
        <taxon>Cyclostomata</taxon>
        <taxon>Myxini</taxon>
        <taxon>Myxiniformes</taxon>
        <taxon>Myxinidae</taxon>
        <taxon>Eptatretinae</taxon>
        <taxon>Eptatretus</taxon>
    </lineage>
</organism>
<dbReference type="GeneTree" id="ENSGT00940000158753"/>
<dbReference type="Pfam" id="PF04258">
    <property type="entry name" value="Peptidase_A22B"/>
    <property type="match status" value="1"/>
</dbReference>
<dbReference type="GO" id="GO:0005765">
    <property type="term" value="C:lysosomal membrane"/>
    <property type="evidence" value="ECO:0007669"/>
    <property type="project" value="TreeGrafter"/>
</dbReference>
<dbReference type="GO" id="GO:0033619">
    <property type="term" value="P:membrane protein proteolysis"/>
    <property type="evidence" value="ECO:0007669"/>
    <property type="project" value="TreeGrafter"/>
</dbReference>
<dbReference type="PANTHER" id="PTHR12174">
    <property type="entry name" value="SIGNAL PEPTIDE PEPTIDASE"/>
    <property type="match status" value="1"/>
</dbReference>
<keyword evidence="10" id="KW-0732">Signal</keyword>
<feature type="transmembrane region" description="Helical" evidence="9">
    <location>
        <begin position="248"/>
        <end position="269"/>
    </location>
</feature>
<evidence type="ECO:0000256" key="3">
    <source>
        <dbReference type="ARBA" id="ARBA00006859"/>
    </source>
</evidence>
<keyword evidence="6" id="KW-0378">Hydrolase</keyword>
<evidence type="ECO:0000313" key="13">
    <source>
        <dbReference type="Proteomes" id="UP000694388"/>
    </source>
</evidence>
<feature type="domain" description="PA" evidence="11">
    <location>
        <begin position="74"/>
        <end position="145"/>
    </location>
</feature>
<dbReference type="GO" id="GO:0010008">
    <property type="term" value="C:endosome membrane"/>
    <property type="evidence" value="ECO:0007669"/>
    <property type="project" value="UniProtKB-SubCell"/>
</dbReference>
<evidence type="ECO:0000256" key="9">
    <source>
        <dbReference type="SAM" id="Phobius"/>
    </source>
</evidence>
<dbReference type="InterPro" id="IPR007369">
    <property type="entry name" value="Peptidase_A22B_SPP"/>
</dbReference>
<feature type="transmembrane region" description="Helical" evidence="9">
    <location>
        <begin position="425"/>
        <end position="443"/>
    </location>
</feature>
<dbReference type="SUPFAM" id="SSF52025">
    <property type="entry name" value="PA domain"/>
    <property type="match status" value="1"/>
</dbReference>
<feature type="transmembrane region" description="Helical" evidence="9">
    <location>
        <begin position="351"/>
        <end position="371"/>
    </location>
</feature>
<feature type="chain" id="PRO_5034404330" evidence="10">
    <location>
        <begin position="27"/>
        <end position="539"/>
    </location>
</feature>
<sequence>MGSARPSLLCVYAFAVLSTLPFPADADFALLNVQGNYSIQSYCVMYNHMLSHLPTDLHTAHMYQLQNLSWLELCEPGDIPARGFPNTMLLVKRGKCTFARKAELAVHGGAHGLLVVSHDPLVTPSGSDLMPDNMSIPLALIRQQDVINMSQLGKGSLWAALVAMPKSTFNWSVLIIFALAVGTVVLGGYWSGLCDVEMKKRKCKQEDGEGKLDNKEKEDTLDISTSTAVIFVLMLSTILVLLYFFYDYLVYVLIVLFCLASAMGLYKCLLPLVDRLPLKTCIISTTSLPFMHKLPQPQLIVLAAACLSLAATWFVFRHDDRWAWALQDLLGMAFCLNMIQAVRIPNFKGCLILLSFLFIYDVFFVFITPFLTKSGESIMTQIATRPSNSTSKEMIPLLFKIPTLHLSSPTLCQGFTFSMLGFGDVGLPGYAVGLMLTFVALMLMQMGQPALLYIVPCMLLTCTIVACIRRELSMFWSNTKFTDIMTISQESSHTNLIEDQERPVLHGKLMPSTSGTYGTLGCFSFLSTSLMTYVTSARS</sequence>
<proteinExistence type="inferred from homology"/>
<evidence type="ECO:0000313" key="12">
    <source>
        <dbReference type="Ensembl" id="ENSEBUP00000026664.1"/>
    </source>
</evidence>
<feature type="signal peptide" evidence="10">
    <location>
        <begin position="1"/>
        <end position="26"/>
    </location>
</feature>
<accession>A0A8C4RA88</accession>
<dbReference type="AlphaFoldDB" id="A0A8C4RA88"/>
<reference evidence="12" key="2">
    <citation type="submission" date="2025-09" db="UniProtKB">
        <authorList>
            <consortium name="Ensembl"/>
        </authorList>
    </citation>
    <scope>IDENTIFICATION</scope>
</reference>
<dbReference type="Pfam" id="PF02225">
    <property type="entry name" value="PA"/>
    <property type="match status" value="1"/>
</dbReference>
<dbReference type="InterPro" id="IPR003137">
    <property type="entry name" value="PA_domain"/>
</dbReference>
<feature type="transmembrane region" description="Helical" evidence="9">
    <location>
        <begin position="299"/>
        <end position="316"/>
    </location>
</feature>
<keyword evidence="5" id="KW-0967">Endosome</keyword>
<evidence type="ECO:0000256" key="1">
    <source>
        <dbReference type="ARBA" id="ARBA00004337"/>
    </source>
</evidence>
<dbReference type="Ensembl" id="ENSEBUT00000027240.1">
    <property type="protein sequence ID" value="ENSEBUP00000026664.1"/>
    <property type="gene ID" value="ENSEBUG00000016399.1"/>
</dbReference>
<evidence type="ECO:0000256" key="6">
    <source>
        <dbReference type="ARBA" id="ARBA00022801"/>
    </source>
</evidence>
<evidence type="ECO:0000256" key="4">
    <source>
        <dbReference type="ARBA" id="ARBA00022692"/>
    </source>
</evidence>
<evidence type="ECO:0000256" key="7">
    <source>
        <dbReference type="ARBA" id="ARBA00022989"/>
    </source>
</evidence>
<dbReference type="PANTHER" id="PTHR12174:SF103">
    <property type="entry name" value="INTRAMEMBRANE PROTEASE (IMPAS) FAMILY"/>
    <property type="match status" value="1"/>
</dbReference>
<dbReference type="GO" id="GO:0042500">
    <property type="term" value="F:aspartic endopeptidase activity, intramembrane cleaving"/>
    <property type="evidence" value="ECO:0007669"/>
    <property type="project" value="InterPro"/>
</dbReference>
<dbReference type="GO" id="GO:0098554">
    <property type="term" value="C:cytoplasmic side of endoplasmic reticulum membrane"/>
    <property type="evidence" value="ECO:0007669"/>
    <property type="project" value="TreeGrafter"/>
</dbReference>
<dbReference type="Gene3D" id="3.50.30.30">
    <property type="match status" value="1"/>
</dbReference>
<dbReference type="SMART" id="SM00730">
    <property type="entry name" value="PSN"/>
    <property type="match status" value="1"/>
</dbReference>
<evidence type="ECO:0000256" key="5">
    <source>
        <dbReference type="ARBA" id="ARBA00022753"/>
    </source>
</evidence>
<evidence type="ECO:0000256" key="2">
    <source>
        <dbReference type="ARBA" id="ARBA00004366"/>
    </source>
</evidence>
<name>A0A8C4RA88_EPTBU</name>
<feature type="transmembrane region" description="Helical" evidence="9">
    <location>
        <begin position="221"/>
        <end position="242"/>
    </location>
</feature>
<reference evidence="12" key="1">
    <citation type="submission" date="2025-08" db="UniProtKB">
        <authorList>
            <consortium name="Ensembl"/>
        </authorList>
    </citation>
    <scope>IDENTIFICATION</scope>
</reference>
<evidence type="ECO:0000259" key="11">
    <source>
        <dbReference type="Pfam" id="PF02225"/>
    </source>
</evidence>
<keyword evidence="4 9" id="KW-0812">Transmembrane</keyword>
<dbReference type="GO" id="GO:0098553">
    <property type="term" value="C:lumenal side of endoplasmic reticulum membrane"/>
    <property type="evidence" value="ECO:0007669"/>
    <property type="project" value="TreeGrafter"/>
</dbReference>
<dbReference type="InterPro" id="IPR006639">
    <property type="entry name" value="Preselin/SPP"/>
</dbReference>
<keyword evidence="13" id="KW-1185">Reference proteome</keyword>
<comment type="subcellular location">
    <subcellularLocation>
        <location evidence="1">Endosome membrane</location>
        <topology evidence="1">Multi-pass membrane protein</topology>
    </subcellularLocation>
    <subcellularLocation>
        <location evidence="2">Membrane</location>
        <topology evidence="2">Multi-pass membrane protein</topology>
        <orientation evidence="2">Lumenal side</orientation>
    </subcellularLocation>
</comment>
<evidence type="ECO:0000256" key="8">
    <source>
        <dbReference type="ARBA" id="ARBA00023136"/>
    </source>
</evidence>
<evidence type="ECO:0000256" key="10">
    <source>
        <dbReference type="SAM" id="SignalP"/>
    </source>
</evidence>
<dbReference type="GO" id="GO:0030660">
    <property type="term" value="C:Golgi-associated vesicle membrane"/>
    <property type="evidence" value="ECO:0007669"/>
    <property type="project" value="TreeGrafter"/>
</dbReference>
<feature type="transmembrane region" description="Helical" evidence="9">
    <location>
        <begin position="171"/>
        <end position="192"/>
    </location>
</feature>
<keyword evidence="7 9" id="KW-1133">Transmembrane helix</keyword>
<protein>
    <submittedName>
        <fullName evidence="12">Signal peptide peptidase-like 2</fullName>
    </submittedName>
</protein>
<feature type="transmembrane region" description="Helical" evidence="9">
    <location>
        <begin position="450"/>
        <end position="468"/>
    </location>
</feature>
<keyword evidence="8 9" id="KW-0472">Membrane</keyword>